<evidence type="ECO:0000259" key="5">
    <source>
        <dbReference type="Pfam" id="PF07992"/>
    </source>
</evidence>
<dbReference type="Proteomes" id="UP000673691">
    <property type="component" value="Unassembled WGS sequence"/>
</dbReference>
<dbReference type="PRINTS" id="PR00368">
    <property type="entry name" value="FADPNR"/>
</dbReference>
<organism evidence="6 7">
    <name type="scientific">Olpidium bornovanus</name>
    <dbReference type="NCBI Taxonomy" id="278681"/>
    <lineage>
        <taxon>Eukaryota</taxon>
        <taxon>Fungi</taxon>
        <taxon>Fungi incertae sedis</taxon>
        <taxon>Olpidiomycota</taxon>
        <taxon>Olpidiomycotina</taxon>
        <taxon>Olpidiomycetes</taxon>
        <taxon>Olpidiales</taxon>
        <taxon>Olpidiaceae</taxon>
        <taxon>Olpidium</taxon>
    </lineage>
</organism>
<gene>
    <name evidence="6" type="ORF">BJ554DRAFT_6433</name>
</gene>
<comment type="similarity">
    <text evidence="1">Belongs to the FAD-dependent oxidoreductase family.</text>
</comment>
<dbReference type="SUPFAM" id="SSF51905">
    <property type="entry name" value="FAD/NAD(P)-binding domain"/>
    <property type="match status" value="1"/>
</dbReference>
<evidence type="ECO:0000313" key="6">
    <source>
        <dbReference type="EMBL" id="KAG5461382.1"/>
    </source>
</evidence>
<proteinExistence type="inferred from homology"/>
<keyword evidence="7" id="KW-1185">Reference proteome</keyword>
<dbReference type="PRINTS" id="PR00411">
    <property type="entry name" value="PNDRDTASEI"/>
</dbReference>
<dbReference type="PANTHER" id="PTHR43735">
    <property type="entry name" value="APOPTOSIS-INDUCING FACTOR 1"/>
    <property type="match status" value="1"/>
</dbReference>
<dbReference type="Gene3D" id="3.50.50.60">
    <property type="entry name" value="FAD/NAD(P)-binding domain"/>
    <property type="match status" value="2"/>
</dbReference>
<comment type="caution">
    <text evidence="6">The sequence shown here is derived from an EMBL/GenBank/DDBJ whole genome shotgun (WGS) entry which is preliminary data.</text>
</comment>
<keyword evidence="2" id="KW-0285">Flavoprotein</keyword>
<evidence type="ECO:0000313" key="7">
    <source>
        <dbReference type="Proteomes" id="UP000673691"/>
    </source>
</evidence>
<dbReference type="GO" id="GO:0050660">
    <property type="term" value="F:flavin adenine dinucleotide binding"/>
    <property type="evidence" value="ECO:0007669"/>
    <property type="project" value="TreeGrafter"/>
</dbReference>
<dbReference type="GO" id="GO:0005737">
    <property type="term" value="C:cytoplasm"/>
    <property type="evidence" value="ECO:0007669"/>
    <property type="project" value="TreeGrafter"/>
</dbReference>
<dbReference type="PANTHER" id="PTHR43735:SF3">
    <property type="entry name" value="FERROPTOSIS SUPPRESSOR PROTEIN 1"/>
    <property type="match status" value="1"/>
</dbReference>
<keyword evidence="4" id="KW-0560">Oxidoreductase</keyword>
<sequence length="347" mass="35907">MTGACAALKLASELPETHRVVLIEANDFAYWPPGALRACVLPGFEDSVFAALDKVFPPGSRHLVLAGTRVVSLNPNSVVVDQVREPFASTTIEFEYAVIATGSTYGAPCRPSGKTAAESLSSLREQQRQIKEARSLLVAGGGPVGIEFAGEVKAVHKDKKITLVGRGARLVGPQFSGKFHRRLLAGLEAIGVEVVLNDGVQLDGVRTGPVEGGARKFTTSSGKSIDADFVFVAAGGRPDASLISAADPAAVDADGRGKVDPRSLRFLSPKLRSYFGIGDAVDSPGLKTFLSGKAQAAAAAGNILTLVKAGSPDAHLNKAFKDPGMMMVVPLGPSGGASQLGSSFSAL</sequence>
<dbReference type="OrthoDB" id="202203at2759"/>
<accession>A0A8H7ZXZ5</accession>
<keyword evidence="3" id="KW-0274">FAD</keyword>
<reference evidence="6 7" key="1">
    <citation type="journal article" name="Sci. Rep.">
        <title>Genome-scale phylogenetic analyses confirm Olpidium as the closest living zoosporic fungus to the non-flagellated, terrestrial fungi.</title>
        <authorList>
            <person name="Chang Y."/>
            <person name="Rochon D."/>
            <person name="Sekimoto S."/>
            <person name="Wang Y."/>
            <person name="Chovatia M."/>
            <person name="Sandor L."/>
            <person name="Salamov A."/>
            <person name="Grigoriev I.V."/>
            <person name="Stajich J.E."/>
            <person name="Spatafora J.W."/>
        </authorList>
    </citation>
    <scope>NUCLEOTIDE SEQUENCE [LARGE SCALE GENOMIC DNA]</scope>
    <source>
        <strain evidence="6">S191</strain>
    </source>
</reference>
<evidence type="ECO:0000256" key="1">
    <source>
        <dbReference type="ARBA" id="ARBA00006442"/>
    </source>
</evidence>
<dbReference type="InterPro" id="IPR023753">
    <property type="entry name" value="FAD/NAD-binding_dom"/>
</dbReference>
<evidence type="ECO:0000256" key="3">
    <source>
        <dbReference type="ARBA" id="ARBA00022827"/>
    </source>
</evidence>
<name>A0A8H7ZXZ5_9FUNG</name>
<dbReference type="AlphaFoldDB" id="A0A8H7ZXZ5"/>
<dbReference type="EMBL" id="JAEFCI010003744">
    <property type="protein sequence ID" value="KAG5461382.1"/>
    <property type="molecule type" value="Genomic_DNA"/>
</dbReference>
<dbReference type="GO" id="GO:0004174">
    <property type="term" value="F:electron-transferring-flavoprotein dehydrogenase activity"/>
    <property type="evidence" value="ECO:0007669"/>
    <property type="project" value="TreeGrafter"/>
</dbReference>
<evidence type="ECO:0000256" key="2">
    <source>
        <dbReference type="ARBA" id="ARBA00022630"/>
    </source>
</evidence>
<dbReference type="Pfam" id="PF07992">
    <property type="entry name" value="Pyr_redox_2"/>
    <property type="match status" value="1"/>
</dbReference>
<dbReference type="InterPro" id="IPR036188">
    <property type="entry name" value="FAD/NAD-bd_sf"/>
</dbReference>
<evidence type="ECO:0000256" key="4">
    <source>
        <dbReference type="ARBA" id="ARBA00023002"/>
    </source>
</evidence>
<protein>
    <recommendedName>
        <fullName evidence="5">FAD/NAD(P)-binding domain-containing protein</fullName>
    </recommendedName>
</protein>
<feature type="domain" description="FAD/NAD(P)-binding" evidence="5">
    <location>
        <begin position="3"/>
        <end position="281"/>
    </location>
</feature>